<proteinExistence type="predicted"/>
<keyword evidence="2" id="KW-1185">Reference proteome</keyword>
<dbReference type="Pfam" id="PF05787">
    <property type="entry name" value="PhoX"/>
    <property type="match status" value="1"/>
</dbReference>
<dbReference type="PANTHER" id="PTHR35399">
    <property type="entry name" value="SLR8030 PROTEIN"/>
    <property type="match status" value="1"/>
</dbReference>
<name>A0ABU2WEY2_9GAMM</name>
<evidence type="ECO:0000313" key="1">
    <source>
        <dbReference type="EMBL" id="MDT0496429.1"/>
    </source>
</evidence>
<dbReference type="RefSeq" id="WP_311363819.1">
    <property type="nucleotide sequence ID" value="NZ_JAVRIC010000003.1"/>
</dbReference>
<dbReference type="Gene3D" id="2.130.10.10">
    <property type="entry name" value="YVTN repeat-like/Quinoprotein amine dehydrogenase"/>
    <property type="match status" value="1"/>
</dbReference>
<dbReference type="InterPro" id="IPR008557">
    <property type="entry name" value="PhoX"/>
</dbReference>
<dbReference type="InterPro" id="IPR015943">
    <property type="entry name" value="WD40/YVTN_repeat-like_dom_sf"/>
</dbReference>
<protein>
    <submittedName>
        <fullName evidence="1">DUF839 domain-containing protein</fullName>
    </submittedName>
</protein>
<dbReference type="PROSITE" id="PS51318">
    <property type="entry name" value="TAT"/>
    <property type="match status" value="1"/>
</dbReference>
<organism evidence="1 2">
    <name type="scientific">Banduia mediterranea</name>
    <dbReference type="NCBI Taxonomy" id="3075609"/>
    <lineage>
        <taxon>Bacteria</taxon>
        <taxon>Pseudomonadati</taxon>
        <taxon>Pseudomonadota</taxon>
        <taxon>Gammaproteobacteria</taxon>
        <taxon>Nevskiales</taxon>
        <taxon>Algiphilaceae</taxon>
        <taxon>Banduia</taxon>
    </lineage>
</organism>
<accession>A0ABU2WEY2</accession>
<reference evidence="1 2" key="1">
    <citation type="submission" date="2023-09" db="EMBL/GenBank/DDBJ databases">
        <authorList>
            <person name="Rey-Velasco X."/>
        </authorList>
    </citation>
    <scope>NUCLEOTIDE SEQUENCE [LARGE SCALE GENOMIC DNA]</scope>
    <source>
        <strain evidence="1 2">W345</strain>
    </source>
</reference>
<gene>
    <name evidence="1" type="ORF">RM530_03490</name>
</gene>
<comment type="caution">
    <text evidence="1">The sequence shown here is derived from an EMBL/GenBank/DDBJ whole genome shotgun (WGS) entry which is preliminary data.</text>
</comment>
<dbReference type="Proteomes" id="UP001254608">
    <property type="component" value="Unassembled WGS sequence"/>
</dbReference>
<sequence>MFRPLPHRFSRPSPHGLSRRDFLCRSLATSGIVATGPLLWSCSDSGSGPGGTVLAPSLTKLGALREPDANGIRLPEGFTSRVIAESGLPVVSDLLGNLLAPLLGYNWHTFPDGGATFPADDGGWVYVSNSESVPGGVGAIRFDAQGNRVDAYRILAGTILNCAGGPTPWGSWLSCEEIATGRVHECDPFGSIRDARALPALGTFDHEAVAVDPVRRQLFLTEDSGDATFYRFVPSAADWPADAARPALQDGVLQVMVVPGIADSRDIPLDSPPLAVQWIDARNPDRPQNNNRIAEATVFAGSEGIWYVDDLVYFTCKSGNRVWAYDAAAQTIELIYAAELYGGDEAPLRGVDNCVVYGPTRDLVVAEDGGDMRISAIAPDGTVVPILQVTGQDSSEITGPAFSPDGTRLYFSSQRGGHLSGGITYEVSGPFTAA</sequence>
<dbReference type="PANTHER" id="PTHR35399:SF2">
    <property type="entry name" value="DUF839 DOMAIN-CONTAINING PROTEIN"/>
    <property type="match status" value="1"/>
</dbReference>
<dbReference type="EMBL" id="JAVRIC010000003">
    <property type="protein sequence ID" value="MDT0496429.1"/>
    <property type="molecule type" value="Genomic_DNA"/>
</dbReference>
<dbReference type="SUPFAM" id="SSF63825">
    <property type="entry name" value="YWTD domain"/>
    <property type="match status" value="1"/>
</dbReference>
<dbReference type="InterPro" id="IPR006311">
    <property type="entry name" value="TAT_signal"/>
</dbReference>
<evidence type="ECO:0000313" key="2">
    <source>
        <dbReference type="Proteomes" id="UP001254608"/>
    </source>
</evidence>